<dbReference type="SUPFAM" id="SSF49785">
    <property type="entry name" value="Galactose-binding domain-like"/>
    <property type="match status" value="1"/>
</dbReference>
<dbReference type="PROSITE" id="PS50022">
    <property type="entry name" value="FA58C_3"/>
    <property type="match status" value="1"/>
</dbReference>
<dbReference type="InterPro" id="IPR000421">
    <property type="entry name" value="FA58C"/>
</dbReference>
<comment type="caution">
    <text evidence="3">The sequence shown here is derived from an EMBL/GenBank/DDBJ whole genome shotgun (WGS) entry which is preliminary data.</text>
</comment>
<evidence type="ECO:0000313" key="4">
    <source>
        <dbReference type="Proteomes" id="UP000298246"/>
    </source>
</evidence>
<reference evidence="3 4" key="1">
    <citation type="submission" date="2017-03" db="EMBL/GenBank/DDBJ databases">
        <title>Isolation of Levoglucosan Utilizing Bacteria.</title>
        <authorList>
            <person name="Arya A.S."/>
        </authorList>
    </citation>
    <scope>NUCLEOTIDE SEQUENCE [LARGE SCALE GENOMIC DNA]</scope>
    <source>
        <strain evidence="3 4">MEC069</strain>
    </source>
</reference>
<protein>
    <recommendedName>
        <fullName evidence="5">F5/8 type C domain-containing protein</fullName>
    </recommendedName>
</protein>
<dbReference type="Pfam" id="PF00754">
    <property type="entry name" value="F5_F8_type_C"/>
    <property type="match status" value="1"/>
</dbReference>
<organism evidence="3 4">
    <name type="scientific">Paenibacillus athensensis</name>
    <dbReference type="NCBI Taxonomy" id="1967502"/>
    <lineage>
        <taxon>Bacteria</taxon>
        <taxon>Bacillati</taxon>
        <taxon>Bacillota</taxon>
        <taxon>Bacilli</taxon>
        <taxon>Bacillales</taxon>
        <taxon>Paenibacillaceae</taxon>
        <taxon>Paenibacillus</taxon>
    </lineage>
</organism>
<accession>A0A4Y8PRU1</accession>
<dbReference type="InterPro" id="IPR008979">
    <property type="entry name" value="Galactose-bd-like_sf"/>
</dbReference>
<evidence type="ECO:0000313" key="3">
    <source>
        <dbReference type="EMBL" id="TFE82531.1"/>
    </source>
</evidence>
<dbReference type="InterPro" id="IPR013783">
    <property type="entry name" value="Ig-like_fold"/>
</dbReference>
<dbReference type="SUPFAM" id="SSF49265">
    <property type="entry name" value="Fibronectin type III"/>
    <property type="match status" value="1"/>
</dbReference>
<dbReference type="Gene3D" id="2.60.120.260">
    <property type="entry name" value="Galactose-binding domain-like"/>
    <property type="match status" value="1"/>
</dbReference>
<evidence type="ECO:0000259" key="1">
    <source>
        <dbReference type="PROSITE" id="PS50022"/>
    </source>
</evidence>
<feature type="domain" description="Fibronectin type-III" evidence="2">
    <location>
        <begin position="1"/>
        <end position="72"/>
    </location>
</feature>
<dbReference type="InterPro" id="IPR036116">
    <property type="entry name" value="FN3_sf"/>
</dbReference>
<dbReference type="Proteomes" id="UP000298246">
    <property type="component" value="Unassembled WGS sequence"/>
</dbReference>
<dbReference type="PROSITE" id="PS50853">
    <property type="entry name" value="FN3"/>
    <property type="match status" value="1"/>
</dbReference>
<evidence type="ECO:0000259" key="2">
    <source>
        <dbReference type="PROSITE" id="PS50853"/>
    </source>
</evidence>
<sequence length="208" mass="21357">MNLSWTASTDNVGVTGYDIYRGGTLVGSSTTTSYSDTGLTASTAYSYTVKAKDAAGNVSAASSAASATTQAGGGGGTYTALSRTGWTATSNPTSGDVPANLLDGSLTTRWSTGAAMANGQYFVVDMQSAKTFRRIVMDSTNAAGDYARGYQVFVSSDGTNWGTAVASGTGSAAVITVDFSSQSARYVKVVQTGTASSWWSINEFNVYN</sequence>
<gene>
    <name evidence="3" type="ORF">B5M42_24890</name>
</gene>
<name>A0A4Y8PRU1_9BACL</name>
<evidence type="ECO:0008006" key="5">
    <source>
        <dbReference type="Google" id="ProtNLM"/>
    </source>
</evidence>
<dbReference type="AlphaFoldDB" id="A0A4Y8PRU1"/>
<keyword evidence="4" id="KW-1185">Reference proteome</keyword>
<proteinExistence type="predicted"/>
<feature type="domain" description="F5/8 type C" evidence="1">
    <location>
        <begin position="66"/>
        <end position="208"/>
    </location>
</feature>
<dbReference type="Gene3D" id="2.60.40.10">
    <property type="entry name" value="Immunoglobulins"/>
    <property type="match status" value="1"/>
</dbReference>
<dbReference type="Pfam" id="PF00041">
    <property type="entry name" value="fn3"/>
    <property type="match status" value="1"/>
</dbReference>
<dbReference type="InterPro" id="IPR003961">
    <property type="entry name" value="FN3_dom"/>
</dbReference>
<dbReference type="EMBL" id="MYFO01000090">
    <property type="protein sequence ID" value="TFE82531.1"/>
    <property type="molecule type" value="Genomic_DNA"/>
</dbReference>